<dbReference type="EMBL" id="CP095343">
    <property type="protein sequence ID" value="XAG63326.1"/>
    <property type="molecule type" value="Genomic_DNA"/>
</dbReference>
<dbReference type="AlphaFoldDB" id="A0AAU6TNQ1"/>
<sequence>MDYETKLQLAHKELSDKGVRRSNYNPLFVKLLRKFGLCVPPPYYQSFFANVMLCLIFFAPFWGFFQWFLVWNELGKPVLEAVYISLLAGALFGLFMATIYYIRRKQLNLTDWSSLGE</sequence>
<keyword evidence="1" id="KW-0812">Transmembrane</keyword>
<dbReference type="Pfam" id="PF19942">
    <property type="entry name" value="DUF6404"/>
    <property type="match status" value="1"/>
</dbReference>
<evidence type="ECO:0000256" key="1">
    <source>
        <dbReference type="SAM" id="Phobius"/>
    </source>
</evidence>
<name>A0AAU6TNQ1_UNCXX</name>
<keyword evidence="1" id="KW-1133">Transmembrane helix</keyword>
<feature type="transmembrane region" description="Helical" evidence="1">
    <location>
        <begin position="81"/>
        <end position="102"/>
    </location>
</feature>
<protein>
    <submittedName>
        <fullName evidence="2">DUF6404 family protein</fullName>
    </submittedName>
</protein>
<reference evidence="2" key="1">
    <citation type="submission" date="2022-03" db="EMBL/GenBank/DDBJ databases">
        <title>Sea Food Isolates.</title>
        <authorList>
            <person name="Li c."/>
        </authorList>
    </citation>
    <scope>NUCLEOTIDE SEQUENCE</scope>
    <source>
        <strain evidence="2">19MO02SH05</strain>
    </source>
</reference>
<feature type="transmembrane region" description="Helical" evidence="1">
    <location>
        <begin position="47"/>
        <end position="69"/>
    </location>
</feature>
<keyword evidence="1" id="KW-0472">Membrane</keyword>
<accession>A0AAU6TNQ1</accession>
<gene>
    <name evidence="2" type="ORF">MRL64_15480</name>
</gene>
<dbReference type="InterPro" id="IPR045644">
    <property type="entry name" value="DUF6404"/>
</dbReference>
<proteinExistence type="predicted"/>
<evidence type="ECO:0000313" key="2">
    <source>
        <dbReference type="EMBL" id="XAG63326.1"/>
    </source>
</evidence>
<organism evidence="2">
    <name type="scientific">bacterium 19MO02SH05</name>
    <dbReference type="NCBI Taxonomy" id="2920696"/>
    <lineage>
        <taxon>Bacteria</taxon>
    </lineage>
</organism>